<dbReference type="InterPro" id="IPR043129">
    <property type="entry name" value="ATPase_NBD"/>
</dbReference>
<dbReference type="RefSeq" id="WP_092309608.1">
    <property type="nucleotide sequence ID" value="NZ_FNTJ01000001.1"/>
</dbReference>
<keyword evidence="2" id="KW-1185">Reference proteome</keyword>
<proteinExistence type="predicted"/>
<organism evidence="1 2">
    <name type="scientific">Pseudomonas saponiphila</name>
    <dbReference type="NCBI Taxonomy" id="556534"/>
    <lineage>
        <taxon>Bacteria</taxon>
        <taxon>Pseudomonadati</taxon>
        <taxon>Pseudomonadota</taxon>
        <taxon>Gammaproteobacteria</taxon>
        <taxon>Pseudomonadales</taxon>
        <taxon>Pseudomonadaceae</taxon>
        <taxon>Pseudomonas</taxon>
    </lineage>
</organism>
<dbReference type="GO" id="GO:0016829">
    <property type="term" value="F:lyase activity"/>
    <property type="evidence" value="ECO:0007669"/>
    <property type="project" value="UniProtKB-KW"/>
</dbReference>
<evidence type="ECO:0000313" key="1">
    <source>
        <dbReference type="EMBL" id="SEB46974.1"/>
    </source>
</evidence>
<dbReference type="SUPFAM" id="SSF53067">
    <property type="entry name" value="Actin-like ATPase domain"/>
    <property type="match status" value="1"/>
</dbReference>
<name>A0A1H4JKV5_9PSED</name>
<protein>
    <submittedName>
        <fullName evidence="1">Reactivating factor of Adenosylcobalamin-dependent ethanolamine ammonia lyase</fullName>
    </submittedName>
</protein>
<dbReference type="AlphaFoldDB" id="A0A1H4JKV5"/>
<dbReference type="Proteomes" id="UP000198982">
    <property type="component" value="Unassembled WGS sequence"/>
</dbReference>
<evidence type="ECO:0000313" key="2">
    <source>
        <dbReference type="Proteomes" id="UP000198982"/>
    </source>
</evidence>
<gene>
    <name evidence="1" type="ORF">SAMN05216178_0555</name>
</gene>
<reference evidence="2" key="1">
    <citation type="submission" date="2016-10" db="EMBL/GenBank/DDBJ databases">
        <authorList>
            <person name="Varghese N."/>
            <person name="Submissions S."/>
        </authorList>
    </citation>
    <scope>NUCLEOTIDE SEQUENCE [LARGE SCALE GENOMIC DNA]</scope>
    <source>
        <strain evidence="2">DSM 9751</strain>
    </source>
</reference>
<accession>A0A1H4JKV5</accession>
<dbReference type="Pfam" id="PF06277">
    <property type="entry name" value="EutA"/>
    <property type="match status" value="1"/>
</dbReference>
<dbReference type="EMBL" id="FNTJ01000001">
    <property type="protein sequence ID" value="SEB46974.1"/>
    <property type="molecule type" value="Genomic_DNA"/>
</dbReference>
<sequence length="478" mass="51573">MQAITGGTSVLLLGLDFGSTTSSALIAQASLSSHCVTGRMALNEPRVLFRGEPVFTPFKDRIIDETAIQGLIQCWLEQAGVRPEQLFSAGVIITGLAARRHNAQALTRRVEQLIGNVLISRADDGGLESWLAFMGSCSTLSRFYPQQPLLNLDIGGGTTNAAWGLDGNVLASGCHFIGARHLQFEPGSYRLSALSEFGRALLDHLQIHKTVGQPLDNPERDAVVNWYVDALVAIAEGDRTFFTGTLGQLTEQLPLILPEHAANPALTFSGGVGELLYRHLQGEPMPGTTCYGDLGIDLALAIARHPRLIRDASRLVPENRGRATVYGLTLHNTEISGSTLFLPRPEVLPLKDLPIVARLPMDASRQQLDDALALALSSRDGACLQLLDGGQAPGLEQIRQLGALLSRALSAARPAPQWPLVLLLESNVGKVLGNYATDWGRSSCNLIVIDEVRERSAHFINLGTPHQHIVPVAFYGVH</sequence>
<dbReference type="InterPro" id="IPR009377">
    <property type="entry name" value="EutA"/>
</dbReference>
<keyword evidence="1" id="KW-0456">Lyase</keyword>